<dbReference type="SFLD" id="SFLDS00003">
    <property type="entry name" value="Haloacid_Dehalogenase"/>
    <property type="match status" value="1"/>
</dbReference>
<dbReference type="OrthoDB" id="432719at2759"/>
<keyword evidence="9 10" id="KW-0472">Membrane</keyword>
<reference evidence="13" key="2">
    <citation type="submission" date="2015-01" db="EMBL/GenBank/DDBJ databases">
        <title>Evolutionary Origins and Diversification of the Mycorrhizal Mutualists.</title>
        <authorList>
            <consortium name="DOE Joint Genome Institute"/>
            <consortium name="Mycorrhizal Genomics Consortium"/>
            <person name="Kohler A."/>
            <person name="Kuo A."/>
            <person name="Nagy L.G."/>
            <person name="Floudas D."/>
            <person name="Copeland A."/>
            <person name="Barry K.W."/>
            <person name="Cichocki N."/>
            <person name="Veneault-Fourrey C."/>
            <person name="LaButti K."/>
            <person name="Lindquist E.A."/>
            <person name="Lipzen A."/>
            <person name="Lundell T."/>
            <person name="Morin E."/>
            <person name="Murat C."/>
            <person name="Riley R."/>
            <person name="Ohm R."/>
            <person name="Sun H."/>
            <person name="Tunlid A."/>
            <person name="Henrissat B."/>
            <person name="Grigoriev I.V."/>
            <person name="Hibbett D.S."/>
            <person name="Martin F."/>
        </authorList>
    </citation>
    <scope>NUCLEOTIDE SEQUENCE [LARGE SCALE GENOMIC DNA]</scope>
    <source>
        <strain evidence="13">F 1598</strain>
    </source>
</reference>
<dbReference type="STRING" id="765440.A0A0C3FFW1"/>
<dbReference type="InterPro" id="IPR008250">
    <property type="entry name" value="ATPase_P-typ_transduc_dom_A_sf"/>
</dbReference>
<dbReference type="GO" id="GO:0005524">
    <property type="term" value="F:ATP binding"/>
    <property type="evidence" value="ECO:0007669"/>
    <property type="project" value="UniProtKB-UniRule"/>
</dbReference>
<keyword evidence="13" id="KW-1185">Reference proteome</keyword>
<evidence type="ECO:0000256" key="8">
    <source>
        <dbReference type="ARBA" id="ARBA00022989"/>
    </source>
</evidence>
<feature type="transmembrane region" description="Helical" evidence="10">
    <location>
        <begin position="270"/>
        <end position="292"/>
    </location>
</feature>
<dbReference type="GO" id="GO:0043682">
    <property type="term" value="F:P-type divalent copper transporter activity"/>
    <property type="evidence" value="ECO:0007669"/>
    <property type="project" value="TreeGrafter"/>
</dbReference>
<dbReference type="InterPro" id="IPR027256">
    <property type="entry name" value="P-typ_ATPase_IB"/>
</dbReference>
<dbReference type="CDD" id="cd00371">
    <property type="entry name" value="HMA"/>
    <property type="match status" value="1"/>
</dbReference>
<dbReference type="InterPro" id="IPR023298">
    <property type="entry name" value="ATPase_P-typ_TM_dom_sf"/>
</dbReference>
<feature type="transmembrane region" description="Helical" evidence="10">
    <location>
        <begin position="304"/>
        <end position="323"/>
    </location>
</feature>
<dbReference type="SUPFAM" id="SSF55008">
    <property type="entry name" value="HMA, heavy metal-associated domain"/>
    <property type="match status" value="1"/>
</dbReference>
<feature type="transmembrane region" description="Helical" evidence="10">
    <location>
        <begin position="172"/>
        <end position="197"/>
    </location>
</feature>
<dbReference type="InterPro" id="IPR044492">
    <property type="entry name" value="P_typ_ATPase_HD_dom"/>
</dbReference>
<dbReference type="PANTHER" id="PTHR43520:SF32">
    <property type="entry name" value="COPPER RESISTANCE P-TYPE ATPASE (EUROFUNG)"/>
    <property type="match status" value="1"/>
</dbReference>
<dbReference type="Pfam" id="PF00702">
    <property type="entry name" value="Hydrolase"/>
    <property type="match status" value="1"/>
</dbReference>
<evidence type="ECO:0000256" key="9">
    <source>
        <dbReference type="ARBA" id="ARBA00023136"/>
    </source>
</evidence>
<evidence type="ECO:0000256" key="6">
    <source>
        <dbReference type="ARBA" id="ARBA00022840"/>
    </source>
</evidence>
<comment type="subcellular location">
    <subcellularLocation>
        <location evidence="1">Membrane</location>
        <topology evidence="1">Multi-pass membrane protein</topology>
    </subcellularLocation>
</comment>
<evidence type="ECO:0000256" key="4">
    <source>
        <dbReference type="ARBA" id="ARBA00022723"/>
    </source>
</evidence>
<dbReference type="Pfam" id="PF00403">
    <property type="entry name" value="HMA"/>
    <property type="match status" value="1"/>
</dbReference>
<dbReference type="HOGENOM" id="CLU_001771_0_2_1"/>
<evidence type="ECO:0000256" key="7">
    <source>
        <dbReference type="ARBA" id="ARBA00022967"/>
    </source>
</evidence>
<dbReference type="GO" id="GO:0016887">
    <property type="term" value="F:ATP hydrolysis activity"/>
    <property type="evidence" value="ECO:0007669"/>
    <property type="project" value="InterPro"/>
</dbReference>
<dbReference type="AlphaFoldDB" id="A0A0C3FFW1"/>
<dbReference type="InterPro" id="IPR036163">
    <property type="entry name" value="HMA_dom_sf"/>
</dbReference>
<feature type="transmembrane region" description="Helical" evidence="10">
    <location>
        <begin position="489"/>
        <end position="512"/>
    </location>
</feature>
<dbReference type="InterPro" id="IPR001757">
    <property type="entry name" value="P_typ_ATPase"/>
</dbReference>
<evidence type="ECO:0000256" key="2">
    <source>
        <dbReference type="ARBA" id="ARBA00006024"/>
    </source>
</evidence>
<dbReference type="SFLD" id="SFLDG00002">
    <property type="entry name" value="C1.7:_P-type_atpase_like"/>
    <property type="match status" value="1"/>
</dbReference>
<dbReference type="InterPro" id="IPR059000">
    <property type="entry name" value="ATPase_P-type_domA"/>
</dbReference>
<dbReference type="InterPro" id="IPR023214">
    <property type="entry name" value="HAD_sf"/>
</dbReference>
<evidence type="ECO:0000259" key="11">
    <source>
        <dbReference type="PROSITE" id="PS50846"/>
    </source>
</evidence>
<dbReference type="SUPFAM" id="SSF56784">
    <property type="entry name" value="HAD-like"/>
    <property type="match status" value="1"/>
</dbReference>
<dbReference type="PRINTS" id="PR00119">
    <property type="entry name" value="CATATPASE"/>
</dbReference>
<gene>
    <name evidence="12" type="ORF">PILCRDRAFT_98319</name>
</gene>
<dbReference type="SUPFAM" id="SSF81653">
    <property type="entry name" value="Calcium ATPase, transduction domain A"/>
    <property type="match status" value="1"/>
</dbReference>
<keyword evidence="3 10" id="KW-0812">Transmembrane</keyword>
<dbReference type="SFLD" id="SFLDF00027">
    <property type="entry name" value="p-type_atpase"/>
    <property type="match status" value="1"/>
</dbReference>
<name>A0A0C3FFW1_PILCF</name>
<dbReference type="InterPro" id="IPR036412">
    <property type="entry name" value="HAD-like_sf"/>
</dbReference>
<evidence type="ECO:0000313" key="13">
    <source>
        <dbReference type="Proteomes" id="UP000054166"/>
    </source>
</evidence>
<sequence>MTCSSCSVTITKTVLDLEGVSEAAVNLLSKSATIIVDHKKRVEIVAKAVEDCGFEAEVMNVAQLNSADTDSISGPRTVALRIDGMFCRHCPEKIMAAVKSLGQDVNIVKPITSYTDPILEIAYQPSPPSFTIRTMISAIAASKSLPFEVYIHRPPSLEERVRSMQAHEQRTLLYRLILAAVIAIPTFILGVVFMSLVKHHNSTKAFLVQPIWAGNTSRIQWALFFLATPVQFYSAGIFHQRSIKEIRALWRRRSTTPIITRFFRFGSMNLLVSTGVSVAYFSSIALLGLAAAQPASATGVGDTTTYFDSVVFLTMFLLAGRYLEAYSKARTADAITALGLLRPAQALLLIPTAEVVVVNFGNSGDIEKGVPNLDDTILPAKPGFLVKKIDAVLLEVGDIVRIQSGATPPADGTIVSDEDTAFDESSLTGESRLVKKACGDKVFMGTINKMRMVDARVDAHGGATMLDHIVKVVREGQTRRAPIERVADLLTGYFVPVVTLLAIVTWVIWLSLGQSGALPSDYLDISIGGWPVWSLEFAIAVFVVACPCGIALAAPTALLVGSGLAAKHGILARGGGEALQEMAQVDIVVFDKTGTLTEGGEPRVSDAEVLSANSPLERKVILGIAANLESASSHPLATAIRTFCESEAASSVDGSMFEEAAGRGLKAYFEKPRCTAIIGNEAWLEEHGTIVDDAICQRLEDWKAGAKSVVLLAVRDESSLLEHNSFAIAAVFAVSDHLRPEAKYVLSHLQHEGIGIWMISGDNTKTAQAVAQAVGIPATNVIAGVLPHEKAQKIQWLQQGGAKRIMPKWWMTFGKRQLNQRCIVAMVGDGINDAPALTAADIGVAIGSGSDVAISSASFILLSSNLQSLLTLSDLSRKVFNRVKQNFVKSSWIDRTNLKFLNHCIALPIAAGVIYPAGHVRLSPVWASLAMALSSVSVVCSSLLLKLYKEPKMYLERT</sequence>
<evidence type="ECO:0000313" key="12">
    <source>
        <dbReference type="EMBL" id="KIM78679.1"/>
    </source>
</evidence>
<dbReference type="Gene3D" id="3.30.70.100">
    <property type="match status" value="1"/>
</dbReference>
<evidence type="ECO:0000256" key="1">
    <source>
        <dbReference type="ARBA" id="ARBA00004141"/>
    </source>
</evidence>
<dbReference type="GO" id="GO:0016020">
    <property type="term" value="C:membrane"/>
    <property type="evidence" value="ECO:0007669"/>
    <property type="project" value="UniProtKB-SubCell"/>
</dbReference>
<feature type="transmembrane region" description="Helical" evidence="10">
    <location>
        <begin position="900"/>
        <end position="918"/>
    </location>
</feature>
<dbReference type="Gene3D" id="2.70.150.10">
    <property type="entry name" value="Calcium-transporting ATPase, cytoplasmic transduction domain A"/>
    <property type="match status" value="1"/>
</dbReference>
<dbReference type="NCBIfam" id="TIGR01525">
    <property type="entry name" value="ATPase-IB_hvy"/>
    <property type="match status" value="1"/>
</dbReference>
<dbReference type="PANTHER" id="PTHR43520">
    <property type="entry name" value="ATP7, ISOFORM B"/>
    <property type="match status" value="1"/>
</dbReference>
<keyword evidence="5 10" id="KW-0547">Nucleotide-binding</keyword>
<accession>A0A0C3FFW1</accession>
<dbReference type="InterPro" id="IPR023299">
    <property type="entry name" value="ATPase_P-typ_cyto_dom_N"/>
</dbReference>
<evidence type="ECO:0000256" key="3">
    <source>
        <dbReference type="ARBA" id="ARBA00022692"/>
    </source>
</evidence>
<dbReference type="PROSITE" id="PS50846">
    <property type="entry name" value="HMA_2"/>
    <property type="match status" value="1"/>
</dbReference>
<dbReference type="InterPro" id="IPR006121">
    <property type="entry name" value="HMA_dom"/>
</dbReference>
<evidence type="ECO:0000256" key="10">
    <source>
        <dbReference type="RuleBase" id="RU362081"/>
    </source>
</evidence>
<keyword evidence="6 10" id="KW-0067">ATP-binding</keyword>
<dbReference type="Gene3D" id="3.40.1110.10">
    <property type="entry name" value="Calcium-transporting ATPase, cytoplasmic domain N"/>
    <property type="match status" value="1"/>
</dbReference>
<dbReference type="EMBL" id="KN833014">
    <property type="protein sequence ID" value="KIM78679.1"/>
    <property type="molecule type" value="Genomic_DNA"/>
</dbReference>
<dbReference type="GO" id="GO:0055070">
    <property type="term" value="P:copper ion homeostasis"/>
    <property type="evidence" value="ECO:0007669"/>
    <property type="project" value="TreeGrafter"/>
</dbReference>
<feature type="domain" description="HMA" evidence="11">
    <location>
        <begin position="1"/>
        <end position="57"/>
    </location>
</feature>
<dbReference type="InParanoid" id="A0A0C3FFW1"/>
<comment type="similarity">
    <text evidence="2 10">Belongs to the cation transport ATPase (P-type) (TC 3.A.3) family. Type IB subfamily.</text>
</comment>
<dbReference type="InterPro" id="IPR018303">
    <property type="entry name" value="ATPase_P-typ_P_site"/>
</dbReference>
<organism evidence="12 13">
    <name type="scientific">Piloderma croceum (strain F 1598)</name>
    <dbReference type="NCBI Taxonomy" id="765440"/>
    <lineage>
        <taxon>Eukaryota</taxon>
        <taxon>Fungi</taxon>
        <taxon>Dikarya</taxon>
        <taxon>Basidiomycota</taxon>
        <taxon>Agaricomycotina</taxon>
        <taxon>Agaricomycetes</taxon>
        <taxon>Agaricomycetidae</taxon>
        <taxon>Atheliales</taxon>
        <taxon>Atheliaceae</taxon>
        <taxon>Piloderma</taxon>
    </lineage>
</organism>
<feature type="transmembrane region" description="Helical" evidence="10">
    <location>
        <begin position="219"/>
        <end position="238"/>
    </location>
</feature>
<dbReference type="Proteomes" id="UP000054166">
    <property type="component" value="Unassembled WGS sequence"/>
</dbReference>
<protein>
    <recommendedName>
        <fullName evidence="11">HMA domain-containing protein</fullName>
    </recommendedName>
</protein>
<dbReference type="PROSITE" id="PS00154">
    <property type="entry name" value="ATPASE_E1_E2"/>
    <property type="match status" value="1"/>
</dbReference>
<proteinExistence type="inferred from homology"/>
<feature type="transmembrane region" description="Helical" evidence="10">
    <location>
        <begin position="924"/>
        <end position="948"/>
    </location>
</feature>
<dbReference type="Pfam" id="PF00122">
    <property type="entry name" value="E1-E2_ATPase"/>
    <property type="match status" value="1"/>
</dbReference>
<dbReference type="Gene3D" id="3.40.50.1000">
    <property type="entry name" value="HAD superfamily/HAD-like"/>
    <property type="match status" value="1"/>
</dbReference>
<dbReference type="GO" id="GO:0005507">
    <property type="term" value="F:copper ion binding"/>
    <property type="evidence" value="ECO:0007669"/>
    <property type="project" value="TreeGrafter"/>
</dbReference>
<keyword evidence="4 10" id="KW-0479">Metal-binding</keyword>
<keyword evidence="8 10" id="KW-1133">Transmembrane helix</keyword>
<reference evidence="12 13" key="1">
    <citation type="submission" date="2014-04" db="EMBL/GenBank/DDBJ databases">
        <authorList>
            <consortium name="DOE Joint Genome Institute"/>
            <person name="Kuo A."/>
            <person name="Tarkka M."/>
            <person name="Buscot F."/>
            <person name="Kohler A."/>
            <person name="Nagy L.G."/>
            <person name="Floudas D."/>
            <person name="Copeland A."/>
            <person name="Barry K.W."/>
            <person name="Cichocki N."/>
            <person name="Veneault-Fourrey C."/>
            <person name="LaButti K."/>
            <person name="Lindquist E.A."/>
            <person name="Lipzen A."/>
            <person name="Lundell T."/>
            <person name="Morin E."/>
            <person name="Murat C."/>
            <person name="Sun H."/>
            <person name="Tunlid A."/>
            <person name="Henrissat B."/>
            <person name="Grigoriev I.V."/>
            <person name="Hibbett D.S."/>
            <person name="Martin F."/>
            <person name="Nordberg H.P."/>
            <person name="Cantor M.N."/>
            <person name="Hua S.X."/>
        </authorList>
    </citation>
    <scope>NUCLEOTIDE SEQUENCE [LARGE SCALE GENOMIC DNA]</scope>
    <source>
        <strain evidence="12 13">F 1598</strain>
    </source>
</reference>
<dbReference type="SUPFAM" id="SSF81665">
    <property type="entry name" value="Calcium ATPase, transmembrane domain M"/>
    <property type="match status" value="1"/>
</dbReference>
<evidence type="ECO:0000256" key="5">
    <source>
        <dbReference type="ARBA" id="ARBA00022741"/>
    </source>
</evidence>
<dbReference type="NCBIfam" id="TIGR01494">
    <property type="entry name" value="ATPase_P-type"/>
    <property type="match status" value="1"/>
</dbReference>
<feature type="transmembrane region" description="Helical" evidence="10">
    <location>
        <begin position="532"/>
        <end position="560"/>
    </location>
</feature>
<keyword evidence="7" id="KW-1278">Translocase</keyword>